<dbReference type="GO" id="GO:0005741">
    <property type="term" value="C:mitochondrial outer membrane"/>
    <property type="evidence" value="ECO:0007669"/>
    <property type="project" value="TreeGrafter"/>
</dbReference>
<proteinExistence type="predicted"/>
<dbReference type="OrthoDB" id="5555533at2759"/>
<accession>A0A165DYG4</accession>
<keyword evidence="3" id="KW-1185">Reference proteome</keyword>
<dbReference type="PANTHER" id="PTHR28230">
    <property type="entry name" value="CHROMOSOME 1, WHOLE GENOME SHOTGUN SEQUENCE"/>
    <property type="match status" value="1"/>
</dbReference>
<dbReference type="Pfam" id="PF19117">
    <property type="entry name" value="Mim2"/>
    <property type="match status" value="1"/>
</dbReference>
<dbReference type="InterPro" id="IPR037652">
    <property type="entry name" value="Mim2"/>
</dbReference>
<organism evidence="2 3">
    <name type="scientific">Laetiporus sulphureus 93-53</name>
    <dbReference type="NCBI Taxonomy" id="1314785"/>
    <lineage>
        <taxon>Eukaryota</taxon>
        <taxon>Fungi</taxon>
        <taxon>Dikarya</taxon>
        <taxon>Basidiomycota</taxon>
        <taxon>Agaricomycotina</taxon>
        <taxon>Agaricomycetes</taxon>
        <taxon>Polyporales</taxon>
        <taxon>Laetiporus</taxon>
    </lineage>
</organism>
<dbReference type="PANTHER" id="PTHR28230:SF1">
    <property type="entry name" value="MITOCHONDRIAL IMPORT PROTEIN 2"/>
    <property type="match status" value="1"/>
</dbReference>
<dbReference type="GO" id="GO:0070096">
    <property type="term" value="P:mitochondrial outer membrane translocase complex assembly"/>
    <property type="evidence" value="ECO:0007669"/>
    <property type="project" value="InterPro"/>
</dbReference>
<evidence type="ECO:0000313" key="2">
    <source>
        <dbReference type="EMBL" id="KZT05877.1"/>
    </source>
</evidence>
<dbReference type="Proteomes" id="UP000076871">
    <property type="component" value="Unassembled WGS sequence"/>
</dbReference>
<name>A0A165DYG4_9APHY</name>
<evidence type="ECO:0000256" key="1">
    <source>
        <dbReference type="SAM" id="MobiDB-lite"/>
    </source>
</evidence>
<dbReference type="InParanoid" id="A0A165DYG4"/>
<reference evidence="2 3" key="1">
    <citation type="journal article" date="2016" name="Mol. Biol. Evol.">
        <title>Comparative Genomics of Early-Diverging Mushroom-Forming Fungi Provides Insights into the Origins of Lignocellulose Decay Capabilities.</title>
        <authorList>
            <person name="Nagy L.G."/>
            <person name="Riley R."/>
            <person name="Tritt A."/>
            <person name="Adam C."/>
            <person name="Daum C."/>
            <person name="Floudas D."/>
            <person name="Sun H."/>
            <person name="Yadav J.S."/>
            <person name="Pangilinan J."/>
            <person name="Larsson K.H."/>
            <person name="Matsuura K."/>
            <person name="Barry K."/>
            <person name="Labutti K."/>
            <person name="Kuo R."/>
            <person name="Ohm R.A."/>
            <person name="Bhattacharya S.S."/>
            <person name="Shirouzu T."/>
            <person name="Yoshinaga Y."/>
            <person name="Martin F.M."/>
            <person name="Grigoriev I.V."/>
            <person name="Hibbett D.S."/>
        </authorList>
    </citation>
    <scope>NUCLEOTIDE SEQUENCE [LARGE SCALE GENOMIC DNA]</scope>
    <source>
        <strain evidence="2 3">93-53</strain>
    </source>
</reference>
<protein>
    <submittedName>
        <fullName evidence="2">Uncharacterized protein</fullName>
    </submittedName>
</protein>
<dbReference type="RefSeq" id="XP_040763617.1">
    <property type="nucleotide sequence ID" value="XM_040904510.1"/>
</dbReference>
<dbReference type="GO" id="GO:0045040">
    <property type="term" value="P:protein insertion into mitochondrial outer membrane"/>
    <property type="evidence" value="ECO:0007669"/>
    <property type="project" value="InterPro"/>
</dbReference>
<dbReference type="GeneID" id="63821540"/>
<sequence>MPASVASLDSESVLSDSRYDSDEEERLAEEEWRESLGQLQQLLSIVLLPIIGRWLGRKWSYWAYARYLRLGLGKSFFLGEWR</sequence>
<feature type="region of interest" description="Disordered" evidence="1">
    <location>
        <begin position="1"/>
        <end position="26"/>
    </location>
</feature>
<dbReference type="EMBL" id="KV427627">
    <property type="protein sequence ID" value="KZT05877.1"/>
    <property type="molecule type" value="Genomic_DNA"/>
</dbReference>
<dbReference type="STRING" id="1314785.A0A165DYG4"/>
<gene>
    <name evidence="2" type="ORF">LAESUDRAFT_654781</name>
</gene>
<dbReference type="AlphaFoldDB" id="A0A165DYG4"/>
<evidence type="ECO:0000313" key="3">
    <source>
        <dbReference type="Proteomes" id="UP000076871"/>
    </source>
</evidence>
<dbReference type="FunCoup" id="A0A165DYG4">
    <property type="interactions" value="1"/>
</dbReference>